<dbReference type="InterPro" id="IPR017850">
    <property type="entry name" value="Alkaline_phosphatase_core_sf"/>
</dbReference>
<dbReference type="Proteomes" id="UP000092634">
    <property type="component" value="Unassembled WGS sequence"/>
</dbReference>
<dbReference type="Gene3D" id="3.40.720.10">
    <property type="entry name" value="Alkaline Phosphatase, subunit A"/>
    <property type="match status" value="2"/>
</dbReference>
<dbReference type="PANTHER" id="PTHR31956:SF1">
    <property type="entry name" value="NON-SPECIFIC PHOSPHOLIPASE C1"/>
    <property type="match status" value="1"/>
</dbReference>
<comment type="caution">
    <text evidence="2">The sequence shown here is derived from an EMBL/GenBank/DDBJ whole genome shotgun (WGS) entry which is preliminary data.</text>
</comment>
<dbReference type="Pfam" id="PF04185">
    <property type="entry name" value="Phosphoesterase"/>
    <property type="match status" value="1"/>
</dbReference>
<dbReference type="PANTHER" id="PTHR31956">
    <property type="entry name" value="NON-SPECIFIC PHOSPHOLIPASE C4-RELATED"/>
    <property type="match status" value="1"/>
</dbReference>
<dbReference type="InterPro" id="IPR007312">
    <property type="entry name" value="Phosphoesterase"/>
</dbReference>
<evidence type="ECO:0000313" key="3">
    <source>
        <dbReference type="Proteomes" id="UP000092634"/>
    </source>
</evidence>
<reference evidence="2 3" key="1">
    <citation type="submission" date="2016-10" db="EMBL/GenBank/DDBJ databases">
        <title>Updated version of Genome Assembly of Janthinobacterium lividum ERGS5:01.</title>
        <authorList>
            <person name="Kumar R."/>
            <person name="Acharya V."/>
            <person name="Singh D."/>
        </authorList>
    </citation>
    <scope>NUCLEOTIDE SEQUENCE [LARGE SCALE GENOMIC DNA]</scope>
    <source>
        <strain evidence="2 3">ERGS5:01</strain>
    </source>
</reference>
<dbReference type="EMBL" id="MAQB02000001">
    <property type="protein sequence ID" value="OFJ48574.1"/>
    <property type="molecule type" value="Genomic_DNA"/>
</dbReference>
<gene>
    <name evidence="2" type="ORF">BA896_006225</name>
</gene>
<sequence>MTHSHSHSQSHSQSWHIVFVSFFAVLGLPGALHAAPVATTPIEHVIVIIGENRTFDNLFGTYLPPKGQTIDNLLSKKIVTIDGLPGLNFRAAVQRKGLSRGAYTPTPAADGEYTSLPQPYATGAFGQRHDIADPRFPADLPNGPFQITRHVSYGAHTGDPTHRFFQMWQQVNGGKNDMFVWVADNTGPGGSNPVPLSPGKTFQGGVAMGYYNMAKGDAAYFKQLAKAYAISDNYHQPVMGGTAANYLALTTADVSYYSAKGSPATPPAKQIENPDAAPGTNNWYIEDGYRGGTYVKCADVTQPGVAGIRDFLRRLPYRAFNDGNCADDTYYMVNNMDPAFSPLGAALPIDEEKFLMPPLSMPHIGDVMTAGGVSWKWYSGGRNDGIHTDKEYCGMCDTPTFFTSTMTGPDKEKLVDLGQFYVDVKNEASFPAVSVIAPYDSISGHPGYAMQPSFEQLVSDVVERVRSNPALWKNTVIFVTFDEGGGYYDSGYIQAIDFFGDGTRVPLIAVSPYARKGYVDHTYYDHASISKFIERNWTLPPISARSRDNLPNPLHSADSPYVPMNRPAIGDLMNLFDFSKGGPAKNAAKGRVSIR</sequence>
<dbReference type="CDD" id="cd16013">
    <property type="entry name" value="AcpA"/>
    <property type="match status" value="1"/>
</dbReference>
<accession>A0A1E8PSB7</accession>
<dbReference type="SUPFAM" id="SSF53649">
    <property type="entry name" value="Alkaline phosphatase-like"/>
    <property type="match status" value="1"/>
</dbReference>
<evidence type="ECO:0000256" key="1">
    <source>
        <dbReference type="ARBA" id="ARBA00022801"/>
    </source>
</evidence>
<dbReference type="GO" id="GO:0042578">
    <property type="term" value="F:phosphoric ester hydrolase activity"/>
    <property type="evidence" value="ECO:0007669"/>
    <property type="project" value="UniProtKB-ARBA"/>
</dbReference>
<dbReference type="AlphaFoldDB" id="A0A1E8PSB7"/>
<evidence type="ECO:0000313" key="2">
    <source>
        <dbReference type="EMBL" id="OFJ48574.1"/>
    </source>
</evidence>
<protein>
    <submittedName>
        <fullName evidence="2">Phosphoesterase</fullName>
    </submittedName>
</protein>
<keyword evidence="1" id="KW-0378">Hydrolase</keyword>
<organism evidence="2 3">
    <name type="scientific">Janthinobacterium lividum</name>
    <dbReference type="NCBI Taxonomy" id="29581"/>
    <lineage>
        <taxon>Bacteria</taxon>
        <taxon>Pseudomonadati</taxon>
        <taxon>Pseudomonadota</taxon>
        <taxon>Betaproteobacteria</taxon>
        <taxon>Burkholderiales</taxon>
        <taxon>Oxalobacteraceae</taxon>
        <taxon>Janthinobacterium</taxon>
    </lineage>
</organism>
<proteinExistence type="predicted"/>
<name>A0A1E8PSB7_9BURK</name>